<evidence type="ECO:0000313" key="2">
    <source>
        <dbReference type="Proteomes" id="UP000076798"/>
    </source>
</evidence>
<organism evidence="1 2">
    <name type="scientific">Sistotremastrum suecicum HHB10207 ss-3</name>
    <dbReference type="NCBI Taxonomy" id="1314776"/>
    <lineage>
        <taxon>Eukaryota</taxon>
        <taxon>Fungi</taxon>
        <taxon>Dikarya</taxon>
        <taxon>Basidiomycota</taxon>
        <taxon>Agaricomycotina</taxon>
        <taxon>Agaricomycetes</taxon>
        <taxon>Sistotremastrales</taxon>
        <taxon>Sistotremastraceae</taxon>
        <taxon>Sistotremastrum</taxon>
    </lineage>
</organism>
<reference evidence="1 2" key="1">
    <citation type="journal article" date="2016" name="Mol. Biol. Evol.">
        <title>Comparative Genomics of Early-Diverging Mushroom-Forming Fungi Provides Insights into the Origins of Lignocellulose Decay Capabilities.</title>
        <authorList>
            <person name="Nagy L.G."/>
            <person name="Riley R."/>
            <person name="Tritt A."/>
            <person name="Adam C."/>
            <person name="Daum C."/>
            <person name="Floudas D."/>
            <person name="Sun H."/>
            <person name="Yadav J.S."/>
            <person name="Pangilinan J."/>
            <person name="Larsson K.H."/>
            <person name="Matsuura K."/>
            <person name="Barry K."/>
            <person name="Labutti K."/>
            <person name="Kuo R."/>
            <person name="Ohm R.A."/>
            <person name="Bhattacharya S.S."/>
            <person name="Shirouzu T."/>
            <person name="Yoshinaga Y."/>
            <person name="Martin F.M."/>
            <person name="Grigoriev I.V."/>
            <person name="Hibbett D.S."/>
        </authorList>
    </citation>
    <scope>NUCLEOTIDE SEQUENCE [LARGE SCALE GENOMIC DNA]</scope>
    <source>
        <strain evidence="1 2">HHB10207 ss-3</strain>
    </source>
</reference>
<evidence type="ECO:0000313" key="1">
    <source>
        <dbReference type="EMBL" id="KZT32928.1"/>
    </source>
</evidence>
<evidence type="ECO:0008006" key="3">
    <source>
        <dbReference type="Google" id="ProtNLM"/>
    </source>
</evidence>
<keyword evidence="2" id="KW-1185">Reference proteome</keyword>
<dbReference type="OrthoDB" id="2269034at2759"/>
<protein>
    <recommendedName>
        <fullName evidence="3">F-box domain-containing protein</fullName>
    </recommendedName>
</protein>
<dbReference type="EMBL" id="KV428282">
    <property type="protein sequence ID" value="KZT32928.1"/>
    <property type="molecule type" value="Genomic_DNA"/>
</dbReference>
<dbReference type="AlphaFoldDB" id="A0A165Y6G1"/>
<gene>
    <name evidence="1" type="ORF">SISSUDRAFT_459177</name>
</gene>
<proteinExistence type="predicted"/>
<accession>A0A165Y6G1</accession>
<name>A0A165Y6G1_9AGAM</name>
<dbReference type="Proteomes" id="UP000076798">
    <property type="component" value="Unassembled WGS sequence"/>
</dbReference>
<sequence length="499" mass="57463">MDSALSHCDPSVGFFMKRQYNMCTPLGRLTDELIVEILRYCWHHQYDNDWYGTLPRSTKIPVAYNLCHRWRNVAICAPILWSTIYLPANERLCELFQERSGRSSLNITASSHPSNMPEDDDEEEINILHGMGDSINGVITRVKSLEIDWGVYCPVGWTLNQFLIEEFEGEQFTSLKKLHLAIFQYEMDEDPRATLYTPVLEELEFWGDIRWIPFVTPANLVKLVLDGTMFIPEIILDTLSLFPVVEDCTINDCSKPDFDPDCPPHQTISLGRLRRLEIDALPLWALQYLLEHLKYPASASINLRVHRNPDKTFEVEEFLGPRMSSIAELTMTSKWDIRYCVSSSPGQSFEIVPYDNKAKPGSLPFLASYATTFAKLRLDCRTLPLVEELVETLKLWHTITHISIQTEKAEVDKLFAALEDHSDLVCPLLESMDFEETTFLPSSMEQFLRYRVSQSVPLRELKITKQSPGVPVEVFSTLVGNFSQSEPTRRFWNSKFNRV</sequence>